<dbReference type="InterPro" id="IPR005474">
    <property type="entry name" value="Transketolase_N"/>
</dbReference>
<reference evidence="20 21" key="1">
    <citation type="submission" date="2018-05" db="EMBL/GenBank/DDBJ databases">
        <title>Rhodobacteraceae gen. nov., sp. nov. isolated from sea water.</title>
        <authorList>
            <person name="Ren Y."/>
        </authorList>
    </citation>
    <scope>NUCLEOTIDE SEQUENCE [LARGE SCALE GENOMIC DNA]</scope>
    <source>
        <strain evidence="20 21">TG-679</strain>
    </source>
</reference>
<evidence type="ECO:0000313" key="20">
    <source>
        <dbReference type="EMBL" id="PWR02071.1"/>
    </source>
</evidence>
<dbReference type="RefSeq" id="WP_109812279.1">
    <property type="nucleotide sequence ID" value="NZ_QGKU01000042.1"/>
</dbReference>
<feature type="binding site" evidence="14">
    <location>
        <position position="475"/>
    </location>
    <ligand>
        <name>substrate</name>
    </ligand>
</feature>
<dbReference type="GO" id="GO:0004802">
    <property type="term" value="F:transketolase activity"/>
    <property type="evidence" value="ECO:0007669"/>
    <property type="project" value="UniProtKB-UniRule"/>
</dbReference>
<dbReference type="GO" id="GO:0046872">
    <property type="term" value="F:metal ion binding"/>
    <property type="evidence" value="ECO:0007669"/>
    <property type="project" value="UniProtKB-KW"/>
</dbReference>
<dbReference type="InterPro" id="IPR009014">
    <property type="entry name" value="Transketo_C/PFOR_II"/>
</dbReference>
<keyword evidence="10 15" id="KW-0786">Thiamine pyrophosphate</keyword>
<feature type="domain" description="Transketolase-like pyrimidine-binding" evidence="19">
    <location>
        <begin position="356"/>
        <end position="528"/>
    </location>
</feature>
<dbReference type="InterPro" id="IPR020826">
    <property type="entry name" value="Transketolase_BS"/>
</dbReference>
<protein>
    <recommendedName>
        <fullName evidence="5 12">Transketolase</fullName>
        <ecNumber evidence="5 12">2.2.1.1</ecNumber>
    </recommendedName>
</protein>
<feature type="binding site" evidence="14">
    <location>
        <position position="262"/>
    </location>
    <ligand>
        <name>substrate</name>
    </ligand>
</feature>
<dbReference type="PROSITE" id="PS00801">
    <property type="entry name" value="TRANSKETOLASE_1"/>
    <property type="match status" value="1"/>
</dbReference>
<comment type="function">
    <text evidence="18">Catalyzes the transfer of a two-carbon ketol group from a ketose donor to an aldose acceptor, via a covalent intermediate with the cofactor thiamine pyrophosphate.</text>
</comment>
<feature type="binding site" evidence="14">
    <location>
        <position position="31"/>
    </location>
    <ligand>
        <name>substrate</name>
    </ligand>
</feature>
<feature type="binding site" evidence="14">
    <location>
        <position position="463"/>
    </location>
    <ligand>
        <name>substrate</name>
    </ligand>
</feature>
<dbReference type="SUPFAM" id="SSF52922">
    <property type="entry name" value="TK C-terminal domain-like"/>
    <property type="match status" value="1"/>
</dbReference>
<dbReference type="EC" id="2.2.1.1" evidence="5 12"/>
<dbReference type="PANTHER" id="PTHR43522">
    <property type="entry name" value="TRANSKETOLASE"/>
    <property type="match status" value="1"/>
</dbReference>
<keyword evidence="21" id="KW-1185">Reference proteome</keyword>
<name>A0A2V2LE17_9RHOB</name>
<evidence type="ECO:0000256" key="14">
    <source>
        <dbReference type="PIRSR" id="PIRSR605478-2"/>
    </source>
</evidence>
<evidence type="ECO:0000256" key="7">
    <source>
        <dbReference type="ARBA" id="ARBA00022723"/>
    </source>
</evidence>
<dbReference type="PANTHER" id="PTHR43522:SF2">
    <property type="entry name" value="TRANSKETOLASE 1-RELATED"/>
    <property type="match status" value="1"/>
</dbReference>
<dbReference type="InterPro" id="IPR049557">
    <property type="entry name" value="Transketolase_CS"/>
</dbReference>
<dbReference type="AlphaFoldDB" id="A0A2V2LE17"/>
<keyword evidence="6 18" id="KW-0808">Transferase</keyword>
<dbReference type="InterPro" id="IPR033247">
    <property type="entry name" value="Transketolase_fam"/>
</dbReference>
<evidence type="ECO:0000256" key="12">
    <source>
        <dbReference type="NCBIfam" id="TIGR00232"/>
    </source>
</evidence>
<accession>A0A2V2LE17</accession>
<gene>
    <name evidence="20" type="primary">tkt</name>
    <name evidence="20" type="ORF">DKT77_13805</name>
</gene>
<dbReference type="Pfam" id="PF22613">
    <property type="entry name" value="Transketolase_C_1"/>
    <property type="match status" value="1"/>
</dbReference>
<feature type="binding site" evidence="14">
    <location>
        <position position="471"/>
    </location>
    <ligand>
        <name>substrate</name>
    </ligand>
</feature>
<evidence type="ECO:0000256" key="17">
    <source>
        <dbReference type="PIRSR" id="PIRSR605478-5"/>
    </source>
</evidence>
<dbReference type="InterPro" id="IPR005478">
    <property type="entry name" value="Transketolase_bac-like"/>
</dbReference>
<dbReference type="CDD" id="cd07033">
    <property type="entry name" value="TPP_PYR_DXS_TK_like"/>
    <property type="match status" value="1"/>
</dbReference>
<comment type="caution">
    <text evidence="20">The sequence shown here is derived from an EMBL/GenBank/DDBJ whole genome shotgun (WGS) entry which is preliminary data.</text>
</comment>
<dbReference type="InterPro" id="IPR005475">
    <property type="entry name" value="Transketolase-like_Pyr-bd"/>
</dbReference>
<comment type="subunit">
    <text evidence="4 18">Homodimer.</text>
</comment>
<dbReference type="Gene3D" id="3.40.50.920">
    <property type="match status" value="1"/>
</dbReference>
<dbReference type="FunFam" id="3.40.50.970:FF:000003">
    <property type="entry name" value="Transketolase"/>
    <property type="match status" value="1"/>
</dbReference>
<feature type="binding site" evidence="14">
    <location>
        <position position="522"/>
    </location>
    <ligand>
        <name>substrate</name>
    </ligand>
</feature>
<evidence type="ECO:0000256" key="16">
    <source>
        <dbReference type="PIRSR" id="PIRSR605478-4"/>
    </source>
</evidence>
<dbReference type="PROSITE" id="PS00802">
    <property type="entry name" value="TRANSKETOLASE_2"/>
    <property type="match status" value="1"/>
</dbReference>
<evidence type="ECO:0000256" key="15">
    <source>
        <dbReference type="PIRSR" id="PIRSR605478-3"/>
    </source>
</evidence>
<feature type="binding site" evidence="14">
    <location>
        <position position="386"/>
    </location>
    <ligand>
        <name>substrate</name>
    </ligand>
</feature>
<evidence type="ECO:0000259" key="19">
    <source>
        <dbReference type="SMART" id="SM00861"/>
    </source>
</evidence>
<dbReference type="InterPro" id="IPR029061">
    <property type="entry name" value="THDP-binding"/>
</dbReference>
<evidence type="ECO:0000313" key="21">
    <source>
        <dbReference type="Proteomes" id="UP000245680"/>
    </source>
</evidence>
<dbReference type="CDD" id="cd02012">
    <property type="entry name" value="TPP_TK"/>
    <property type="match status" value="1"/>
</dbReference>
<keyword evidence="9 16" id="KW-0460">Magnesium</keyword>
<feature type="site" description="Important for catalytic activity" evidence="17">
    <location>
        <position position="262"/>
    </location>
</feature>
<feature type="binding site" evidence="16">
    <location>
        <position position="190"/>
    </location>
    <ligand>
        <name>Mg(2+)</name>
        <dbReference type="ChEBI" id="CHEBI:18420"/>
    </ligand>
</feature>
<evidence type="ECO:0000256" key="9">
    <source>
        <dbReference type="ARBA" id="ARBA00022842"/>
    </source>
</evidence>
<feature type="binding site" evidence="15">
    <location>
        <position position="159"/>
    </location>
    <ligand>
        <name>thiamine diphosphate</name>
        <dbReference type="ChEBI" id="CHEBI:58937"/>
    </ligand>
</feature>
<evidence type="ECO:0000256" key="11">
    <source>
        <dbReference type="ARBA" id="ARBA00049473"/>
    </source>
</evidence>
<comment type="cofactor">
    <cofactor evidence="18">
        <name>Mg(2+)</name>
        <dbReference type="ChEBI" id="CHEBI:18420"/>
    </cofactor>
    <cofactor evidence="18">
        <name>Ca(2+)</name>
        <dbReference type="ChEBI" id="CHEBI:29108"/>
    </cofactor>
    <cofactor evidence="18">
        <name>Mn(2+)</name>
        <dbReference type="ChEBI" id="CHEBI:29035"/>
    </cofactor>
    <cofactor evidence="18">
        <name>Co(2+)</name>
        <dbReference type="ChEBI" id="CHEBI:48828"/>
    </cofactor>
    <text evidence="18">Binds 1 Mg(2+) ion per subunit. Can also utilize other divalent metal cations, such as Ca(2+), Mn(2+) and Co(2+).</text>
</comment>
<evidence type="ECO:0000256" key="2">
    <source>
        <dbReference type="ARBA" id="ARBA00005215"/>
    </source>
</evidence>
<dbReference type="GO" id="GO:0005829">
    <property type="term" value="C:cytosol"/>
    <property type="evidence" value="ECO:0007669"/>
    <property type="project" value="TreeGrafter"/>
</dbReference>
<feature type="binding site" evidence="15">
    <location>
        <position position="439"/>
    </location>
    <ligand>
        <name>thiamine diphosphate</name>
        <dbReference type="ChEBI" id="CHEBI:58937"/>
    </ligand>
</feature>
<dbReference type="EMBL" id="QGKU01000042">
    <property type="protein sequence ID" value="PWR02071.1"/>
    <property type="molecule type" value="Genomic_DNA"/>
</dbReference>
<dbReference type="SUPFAM" id="SSF52518">
    <property type="entry name" value="Thiamin diphosphate-binding fold (THDP-binding)"/>
    <property type="match status" value="2"/>
</dbReference>
<evidence type="ECO:0000256" key="1">
    <source>
        <dbReference type="ARBA" id="ARBA00004959"/>
    </source>
</evidence>
<evidence type="ECO:0000256" key="18">
    <source>
        <dbReference type="RuleBase" id="RU004996"/>
    </source>
</evidence>
<comment type="catalytic activity">
    <reaction evidence="11 18">
        <text>D-sedoheptulose 7-phosphate + D-glyceraldehyde 3-phosphate = aldehydo-D-ribose 5-phosphate + D-xylulose 5-phosphate</text>
        <dbReference type="Rhea" id="RHEA:10508"/>
        <dbReference type="ChEBI" id="CHEBI:57483"/>
        <dbReference type="ChEBI" id="CHEBI:57737"/>
        <dbReference type="ChEBI" id="CHEBI:58273"/>
        <dbReference type="ChEBI" id="CHEBI:59776"/>
        <dbReference type="EC" id="2.2.1.1"/>
    </reaction>
</comment>
<keyword evidence="7 16" id="KW-0479">Metal-binding</keyword>
<dbReference type="NCBIfam" id="TIGR00232">
    <property type="entry name" value="tktlase_bact"/>
    <property type="match status" value="1"/>
</dbReference>
<dbReference type="GO" id="GO:0006098">
    <property type="term" value="P:pentose-phosphate shunt"/>
    <property type="evidence" value="ECO:0007669"/>
    <property type="project" value="TreeGrafter"/>
</dbReference>
<feature type="binding site" evidence="14">
    <location>
        <position position="359"/>
    </location>
    <ligand>
        <name>substrate</name>
    </ligand>
</feature>
<organism evidence="20 21">
    <name type="scientific">Meridianimarinicoccus roseus</name>
    <dbReference type="NCBI Taxonomy" id="2072018"/>
    <lineage>
        <taxon>Bacteria</taxon>
        <taxon>Pseudomonadati</taxon>
        <taxon>Pseudomonadota</taxon>
        <taxon>Alphaproteobacteria</taxon>
        <taxon>Rhodobacterales</taxon>
        <taxon>Paracoccaceae</taxon>
        <taxon>Meridianimarinicoccus</taxon>
    </lineage>
</organism>
<feature type="binding site" evidence="15">
    <location>
        <position position="71"/>
    </location>
    <ligand>
        <name>thiamine diphosphate</name>
        <dbReference type="ChEBI" id="CHEBI:58937"/>
    </ligand>
</feature>
<sequence length="668" mass="70522">MRDQQQASHVDMANAIRFLSADAVEQAASGHPGMPMGMADVATVLFTRHLKFDPDRSDWPDRDRFVLSAGHGSMLLYSALHLCGYPGWDIDVLRNFRQIGSAAAGHPEYGHGAGIETTTGPLGQGLATAVGMALAEEMDRARFGMDLVDHHTFVIAGDGCLMEGISQEAISLAGHLKLRRLIVLFDDNGITIDGKTALATSEDQAQRFAASGWATCAVDGHDPEAVSGAIDAAKLADRPTLIACRTAIGRGAPSKAGTAKCHGSPLGSAELAATRTAMGWSHAPFDIPEHIRAAWRDAASRGAPERLAWEDRLSQSDSGATFRAHLERKLPENWREALTACKAELLSRMDNGTVSMATRKASGLALETLTAAVPHLIGGSADLTGSVNTMTAATHPVSWGDFGGRYVHYGVREHAMAAMMNGLALHGGYLPYSGTFLVFANYLHPALRLSCLMKLPVTYVLTHDSIGLGEDGPTHQPVETLAMLRATPGLLVLRPADAVEVAEAWEIALDRQDGPTAIVLSRQDVAGLRRGADVGNLSACGGYVLRDATAGARRVTLIATGSEVQIACAARRLLEAQGIGTAVVSLPSFELFAARPVAEREQVLGPLGAVRVGIEAAIGFGWDGLLGQNGSFVGMAGYGASGPAEALYEHFGITAQRVAQVALERLRA</sequence>
<dbReference type="Proteomes" id="UP000245680">
    <property type="component" value="Unassembled WGS sequence"/>
</dbReference>
<dbReference type="FunFam" id="3.40.50.970:FF:000004">
    <property type="entry name" value="Transketolase"/>
    <property type="match status" value="1"/>
</dbReference>
<feature type="active site" description="Proton donor" evidence="13">
    <location>
        <position position="413"/>
    </location>
</feature>
<comment type="cofactor">
    <cofactor evidence="15">
        <name>thiamine diphosphate</name>
        <dbReference type="ChEBI" id="CHEBI:58937"/>
    </cofactor>
    <text evidence="15">Binds 1 thiamine pyrophosphate per subunit. During the reaction, the substrate forms a covalent intermediate with the cofactor.</text>
</comment>
<dbReference type="Gene3D" id="3.40.50.970">
    <property type="match status" value="2"/>
</dbReference>
<dbReference type="Pfam" id="PF00456">
    <property type="entry name" value="Transketolase_N"/>
    <property type="match status" value="1"/>
</dbReference>
<evidence type="ECO:0000256" key="5">
    <source>
        <dbReference type="ARBA" id="ARBA00013152"/>
    </source>
</evidence>
<evidence type="ECO:0000256" key="4">
    <source>
        <dbReference type="ARBA" id="ARBA00011738"/>
    </source>
</evidence>
<evidence type="ECO:0000256" key="13">
    <source>
        <dbReference type="PIRSR" id="PIRSR605478-1"/>
    </source>
</evidence>
<evidence type="ECO:0000256" key="6">
    <source>
        <dbReference type="ARBA" id="ARBA00022679"/>
    </source>
</evidence>
<evidence type="ECO:0000256" key="8">
    <source>
        <dbReference type="ARBA" id="ARBA00022837"/>
    </source>
</evidence>
<feature type="binding site" evidence="15">
    <location>
        <position position="188"/>
    </location>
    <ligand>
        <name>thiamine diphosphate</name>
        <dbReference type="ChEBI" id="CHEBI:58937"/>
    </ligand>
</feature>
<comment type="cofactor">
    <cofactor evidence="16">
        <name>Mg(2+)</name>
        <dbReference type="ChEBI" id="CHEBI:18420"/>
    </cofactor>
    <text evidence="16">Binds 1 Mg(2+) ion per subunit. Can also utilize other divalent metal cations, such as Ca(2+), Mn(2+) and Co(2+).</text>
</comment>
<proteinExistence type="inferred from homology"/>
<dbReference type="Pfam" id="PF02779">
    <property type="entry name" value="Transket_pyr"/>
    <property type="match status" value="1"/>
</dbReference>
<dbReference type="OrthoDB" id="8732661at2"/>
<dbReference type="InterPro" id="IPR055152">
    <property type="entry name" value="Transketolase-like_C_2"/>
</dbReference>
<comment type="pathway">
    <text evidence="1">Carbohydrate degradation; pentose phosphate pathway.</text>
</comment>
<feature type="site" description="Important for catalytic activity" evidence="17">
    <location>
        <position position="31"/>
    </location>
</feature>
<evidence type="ECO:0000256" key="3">
    <source>
        <dbReference type="ARBA" id="ARBA00007131"/>
    </source>
</evidence>
<feature type="binding site" evidence="15">
    <location>
        <position position="262"/>
    </location>
    <ligand>
        <name>thiamine diphosphate</name>
        <dbReference type="ChEBI" id="CHEBI:58937"/>
    </ligand>
</feature>
<dbReference type="SMART" id="SM00861">
    <property type="entry name" value="Transket_pyr"/>
    <property type="match status" value="1"/>
</dbReference>
<feature type="binding site" evidence="15">
    <location>
        <begin position="120"/>
        <end position="122"/>
    </location>
    <ligand>
        <name>thiamine diphosphate</name>
        <dbReference type="ChEBI" id="CHEBI:58937"/>
    </ligand>
</feature>
<evidence type="ECO:0000256" key="10">
    <source>
        <dbReference type="ARBA" id="ARBA00023052"/>
    </source>
</evidence>
<feature type="binding site" evidence="16">
    <location>
        <position position="158"/>
    </location>
    <ligand>
        <name>Mg(2+)</name>
        <dbReference type="ChEBI" id="CHEBI:18420"/>
    </ligand>
</feature>
<comment type="pathway">
    <text evidence="2">Carbohydrate biosynthesis; Calvin cycle.</text>
</comment>
<feature type="binding site" evidence="16">
    <location>
        <position position="188"/>
    </location>
    <ligand>
        <name>Mg(2+)</name>
        <dbReference type="ChEBI" id="CHEBI:18420"/>
    </ligand>
</feature>
<keyword evidence="8 18" id="KW-0106">Calcium</keyword>
<comment type="similarity">
    <text evidence="3 18">Belongs to the transketolase family.</text>
</comment>